<keyword evidence="4" id="KW-0804">Transcription</keyword>
<dbReference type="OrthoDB" id="9785675at2"/>
<reference evidence="7 8" key="1">
    <citation type="submission" date="2019-12" db="EMBL/GenBank/DDBJ databases">
        <authorList>
            <person name="Dong K."/>
        </authorList>
    </citation>
    <scope>NUCLEOTIDE SEQUENCE [LARGE SCALE GENOMIC DNA]</scope>
    <source>
        <strain evidence="7 8">JCM 31225</strain>
    </source>
</reference>
<dbReference type="InterPro" id="IPR039425">
    <property type="entry name" value="RNA_pol_sigma-70-like"/>
</dbReference>
<dbReference type="SUPFAM" id="SSF88659">
    <property type="entry name" value="Sigma3 and sigma4 domains of RNA polymerase sigma factors"/>
    <property type="match status" value="1"/>
</dbReference>
<proteinExistence type="inferred from homology"/>
<keyword evidence="3" id="KW-0731">Sigma factor</keyword>
<dbReference type="GO" id="GO:0006352">
    <property type="term" value="P:DNA-templated transcription initiation"/>
    <property type="evidence" value="ECO:0007669"/>
    <property type="project" value="InterPro"/>
</dbReference>
<dbReference type="NCBIfam" id="TIGR02937">
    <property type="entry name" value="sigma70-ECF"/>
    <property type="match status" value="1"/>
</dbReference>
<dbReference type="InterPro" id="IPR013249">
    <property type="entry name" value="RNA_pol_sigma70_r4_t2"/>
</dbReference>
<dbReference type="GO" id="GO:0003677">
    <property type="term" value="F:DNA binding"/>
    <property type="evidence" value="ECO:0007669"/>
    <property type="project" value="InterPro"/>
</dbReference>
<organism evidence="7 8">
    <name type="scientific">Sphingobacterium humi</name>
    <dbReference type="NCBI Taxonomy" id="1796905"/>
    <lineage>
        <taxon>Bacteria</taxon>
        <taxon>Pseudomonadati</taxon>
        <taxon>Bacteroidota</taxon>
        <taxon>Sphingobacteriia</taxon>
        <taxon>Sphingobacteriales</taxon>
        <taxon>Sphingobacteriaceae</taxon>
        <taxon>Sphingobacterium</taxon>
    </lineage>
</organism>
<name>A0A6N8L405_9SPHI</name>
<evidence type="ECO:0000313" key="7">
    <source>
        <dbReference type="EMBL" id="MVZ63824.1"/>
    </source>
</evidence>
<dbReference type="Gene3D" id="1.10.1740.10">
    <property type="match status" value="1"/>
</dbReference>
<dbReference type="AlphaFoldDB" id="A0A6N8L405"/>
<evidence type="ECO:0000256" key="3">
    <source>
        <dbReference type="ARBA" id="ARBA00023082"/>
    </source>
</evidence>
<dbReference type="InterPro" id="IPR014284">
    <property type="entry name" value="RNA_pol_sigma-70_dom"/>
</dbReference>
<evidence type="ECO:0000259" key="5">
    <source>
        <dbReference type="Pfam" id="PF04542"/>
    </source>
</evidence>
<gene>
    <name evidence="7" type="ORF">GQF63_17505</name>
</gene>
<dbReference type="CDD" id="cd06171">
    <property type="entry name" value="Sigma70_r4"/>
    <property type="match status" value="1"/>
</dbReference>
<evidence type="ECO:0000259" key="6">
    <source>
        <dbReference type="Pfam" id="PF08281"/>
    </source>
</evidence>
<feature type="domain" description="RNA polymerase sigma-70 region 2" evidence="5">
    <location>
        <begin position="13"/>
        <end position="75"/>
    </location>
</feature>
<dbReference type="PANTHER" id="PTHR43133">
    <property type="entry name" value="RNA POLYMERASE ECF-TYPE SIGMA FACTO"/>
    <property type="match status" value="1"/>
</dbReference>
<dbReference type="InterPro" id="IPR013324">
    <property type="entry name" value="RNA_pol_sigma_r3/r4-like"/>
</dbReference>
<evidence type="ECO:0000256" key="1">
    <source>
        <dbReference type="ARBA" id="ARBA00010641"/>
    </source>
</evidence>
<dbReference type="RefSeq" id="WP_160370543.1">
    <property type="nucleotide sequence ID" value="NZ_WSQA01000016.1"/>
</dbReference>
<dbReference type="Pfam" id="PF08281">
    <property type="entry name" value="Sigma70_r4_2"/>
    <property type="match status" value="1"/>
</dbReference>
<accession>A0A6N8L405</accession>
<comment type="similarity">
    <text evidence="1">Belongs to the sigma-70 factor family. ECF subfamily.</text>
</comment>
<dbReference type="EMBL" id="WSQA01000016">
    <property type="protein sequence ID" value="MVZ63824.1"/>
    <property type="molecule type" value="Genomic_DNA"/>
</dbReference>
<feature type="domain" description="RNA polymerase sigma factor 70 region 4 type 2" evidence="6">
    <location>
        <begin position="107"/>
        <end position="157"/>
    </location>
</feature>
<dbReference type="SUPFAM" id="SSF88946">
    <property type="entry name" value="Sigma2 domain of RNA polymerase sigma factors"/>
    <property type="match status" value="1"/>
</dbReference>
<dbReference type="Pfam" id="PF04542">
    <property type="entry name" value="Sigma70_r2"/>
    <property type="match status" value="1"/>
</dbReference>
<keyword evidence="2" id="KW-0805">Transcription regulation</keyword>
<keyword evidence="8" id="KW-1185">Reference proteome</keyword>
<evidence type="ECO:0000313" key="8">
    <source>
        <dbReference type="Proteomes" id="UP000435036"/>
    </source>
</evidence>
<comment type="caution">
    <text evidence="7">The sequence shown here is derived from an EMBL/GenBank/DDBJ whole genome shotgun (WGS) entry which is preliminary data.</text>
</comment>
<protein>
    <submittedName>
        <fullName evidence="7">Sigma-70 family RNA polymerase sigma factor</fullName>
    </submittedName>
</protein>
<dbReference type="InterPro" id="IPR036388">
    <property type="entry name" value="WH-like_DNA-bd_sf"/>
</dbReference>
<dbReference type="GO" id="GO:0016987">
    <property type="term" value="F:sigma factor activity"/>
    <property type="evidence" value="ECO:0007669"/>
    <property type="project" value="UniProtKB-KW"/>
</dbReference>
<dbReference type="InterPro" id="IPR013325">
    <property type="entry name" value="RNA_pol_sigma_r2"/>
</dbReference>
<dbReference type="Gene3D" id="1.10.10.10">
    <property type="entry name" value="Winged helix-like DNA-binding domain superfamily/Winged helix DNA-binding domain"/>
    <property type="match status" value="1"/>
</dbReference>
<dbReference type="InterPro" id="IPR007627">
    <property type="entry name" value="RNA_pol_sigma70_r2"/>
</dbReference>
<dbReference type="Proteomes" id="UP000435036">
    <property type="component" value="Unassembled WGS sequence"/>
</dbReference>
<dbReference type="PANTHER" id="PTHR43133:SF25">
    <property type="entry name" value="RNA POLYMERASE SIGMA FACTOR RFAY-RELATED"/>
    <property type="match status" value="1"/>
</dbReference>
<sequence length="168" mass="19937">MSNDFFKNEVLVHSTALMQYAYKFTKNEEDAEDLVQNTLVKVFRNRTKFQNGTNILGWVYTIMRNTFINECRRNSLLQKFATHNKSTQELGTYSVSNNGERIFVKSEIEVALNSLPEKYYQAFMMYFEGYKYHEIAEYLNIPEGTVKTRIHMARKTLQKKLKGYKYFN</sequence>
<evidence type="ECO:0000256" key="2">
    <source>
        <dbReference type="ARBA" id="ARBA00023015"/>
    </source>
</evidence>
<evidence type="ECO:0000256" key="4">
    <source>
        <dbReference type="ARBA" id="ARBA00023163"/>
    </source>
</evidence>